<protein>
    <recommendedName>
        <fullName evidence="4">Secreted protein</fullName>
    </recommendedName>
</protein>
<accession>A0ABR7LZH2</accession>
<feature type="signal peptide" evidence="1">
    <location>
        <begin position="1"/>
        <end position="32"/>
    </location>
</feature>
<evidence type="ECO:0000313" key="3">
    <source>
        <dbReference type="Proteomes" id="UP000805614"/>
    </source>
</evidence>
<evidence type="ECO:0000256" key="1">
    <source>
        <dbReference type="SAM" id="SignalP"/>
    </source>
</evidence>
<feature type="chain" id="PRO_5045911201" description="Secreted protein" evidence="1">
    <location>
        <begin position="33"/>
        <end position="90"/>
    </location>
</feature>
<evidence type="ECO:0008006" key="4">
    <source>
        <dbReference type="Google" id="ProtNLM"/>
    </source>
</evidence>
<dbReference type="Proteomes" id="UP000805614">
    <property type="component" value="Unassembled WGS sequence"/>
</dbReference>
<keyword evidence="3" id="KW-1185">Reference proteome</keyword>
<dbReference type="EMBL" id="JABVEC010000038">
    <property type="protein sequence ID" value="MBC6470242.1"/>
    <property type="molecule type" value="Genomic_DNA"/>
</dbReference>
<sequence>MGIQKRVSLAISGLLFAGASALTLGAAAPAAAASTATVSAQSVNLPSWGNRGRRGHHRCFERFNCCCDDFGDDFDDFDDCDDFDDFDDFD</sequence>
<name>A0ABR7LZH2_9ACTN</name>
<gene>
    <name evidence="2" type="ORF">HKK74_32835</name>
</gene>
<proteinExistence type="predicted"/>
<comment type="caution">
    <text evidence="2">The sequence shown here is derived from an EMBL/GenBank/DDBJ whole genome shotgun (WGS) entry which is preliminary data.</text>
</comment>
<reference evidence="2 3" key="1">
    <citation type="submission" date="2020-06" db="EMBL/GenBank/DDBJ databases">
        <title>Actinomadura xiongansis sp. nov., isolated from soil of Baiyangdian.</title>
        <authorList>
            <person name="Zhang X."/>
        </authorList>
    </citation>
    <scope>NUCLEOTIDE SEQUENCE [LARGE SCALE GENOMIC DNA]</scope>
    <source>
        <strain evidence="2 3">HBUM206468</strain>
    </source>
</reference>
<evidence type="ECO:0000313" key="2">
    <source>
        <dbReference type="EMBL" id="MBC6470242.1"/>
    </source>
</evidence>
<organism evidence="2 3">
    <name type="scientific">Actinomadura alba</name>
    <dbReference type="NCBI Taxonomy" id="406431"/>
    <lineage>
        <taxon>Bacteria</taxon>
        <taxon>Bacillati</taxon>
        <taxon>Actinomycetota</taxon>
        <taxon>Actinomycetes</taxon>
        <taxon>Streptosporangiales</taxon>
        <taxon>Thermomonosporaceae</taxon>
        <taxon>Actinomadura</taxon>
    </lineage>
</organism>
<keyword evidence="1" id="KW-0732">Signal</keyword>
<dbReference type="RefSeq" id="WP_187247282.1">
    <property type="nucleotide sequence ID" value="NZ_BAAAOK010000005.1"/>
</dbReference>